<gene>
    <name evidence="8" type="primary">atpE</name>
    <name evidence="10" type="ORF">DFJ66_6067</name>
</gene>
<keyword evidence="8" id="KW-1003">Cell membrane</keyword>
<dbReference type="PRINTS" id="PR00124">
    <property type="entry name" value="ATPASEC"/>
</dbReference>
<evidence type="ECO:0000256" key="2">
    <source>
        <dbReference type="ARBA" id="ARBA00006704"/>
    </source>
</evidence>
<dbReference type="PANTHER" id="PTHR10031">
    <property type="entry name" value="ATP SYNTHASE LIPID-BINDING PROTEIN, MITOCHONDRIAL"/>
    <property type="match status" value="1"/>
</dbReference>
<keyword evidence="5 8" id="KW-1133">Transmembrane helix</keyword>
<dbReference type="GO" id="GO:0005886">
    <property type="term" value="C:plasma membrane"/>
    <property type="evidence" value="ECO:0007669"/>
    <property type="project" value="UniProtKB-SubCell"/>
</dbReference>
<comment type="function">
    <text evidence="8">F(1)F(0) ATP synthase produces ATP from ADP in the presence of a proton or sodium gradient. F-type ATPases consist of two structural domains, F(1) containing the extramembraneous catalytic core and F(0) containing the membrane proton channel, linked together by a central stalk and a peripheral stalk. During catalysis, ATP synthesis in the catalytic domain of F(1) is coupled via a rotary mechanism of the central stalk subunits to proton translocation.</text>
</comment>
<comment type="subcellular location">
    <subcellularLocation>
        <location evidence="8">Cell membrane</location>
        <topology evidence="8">Multi-pass membrane protein</topology>
    </subcellularLocation>
    <subcellularLocation>
        <location evidence="1">Membrane</location>
        <topology evidence="1">Multi-pass membrane protein</topology>
    </subcellularLocation>
</comment>
<dbReference type="GO" id="GO:0008289">
    <property type="term" value="F:lipid binding"/>
    <property type="evidence" value="ECO:0007669"/>
    <property type="project" value="UniProtKB-KW"/>
</dbReference>
<dbReference type="Gene3D" id="1.20.20.10">
    <property type="entry name" value="F1F0 ATP synthase subunit C"/>
    <property type="match status" value="1"/>
</dbReference>
<organism evidence="10 11">
    <name type="scientific">Saccharothrix variisporea</name>
    <dbReference type="NCBI Taxonomy" id="543527"/>
    <lineage>
        <taxon>Bacteria</taxon>
        <taxon>Bacillati</taxon>
        <taxon>Actinomycetota</taxon>
        <taxon>Actinomycetes</taxon>
        <taxon>Pseudonocardiales</taxon>
        <taxon>Pseudonocardiaceae</taxon>
        <taxon>Saccharothrix</taxon>
    </lineage>
</organism>
<dbReference type="SUPFAM" id="SSF81333">
    <property type="entry name" value="F1F0 ATP synthase subunit C"/>
    <property type="match status" value="1"/>
</dbReference>
<reference evidence="10 11" key="1">
    <citation type="submission" date="2018-10" db="EMBL/GenBank/DDBJ databases">
        <title>Sequencing the genomes of 1000 actinobacteria strains.</title>
        <authorList>
            <person name="Klenk H.-P."/>
        </authorList>
    </citation>
    <scope>NUCLEOTIDE SEQUENCE [LARGE SCALE GENOMIC DNA]</scope>
    <source>
        <strain evidence="10 11">DSM 43911</strain>
    </source>
</reference>
<dbReference type="GO" id="GO:0045259">
    <property type="term" value="C:proton-transporting ATP synthase complex"/>
    <property type="evidence" value="ECO:0007669"/>
    <property type="project" value="UniProtKB-KW"/>
</dbReference>
<keyword evidence="8" id="KW-0406">Ion transport</keyword>
<dbReference type="Proteomes" id="UP000272729">
    <property type="component" value="Unassembled WGS sequence"/>
</dbReference>
<feature type="domain" description="V-ATPase proteolipid subunit C-like" evidence="9">
    <location>
        <begin position="21"/>
        <end position="81"/>
    </location>
</feature>
<evidence type="ECO:0000313" key="11">
    <source>
        <dbReference type="Proteomes" id="UP000272729"/>
    </source>
</evidence>
<evidence type="ECO:0000256" key="7">
    <source>
        <dbReference type="ARBA" id="ARBA00023136"/>
    </source>
</evidence>
<dbReference type="Pfam" id="PF00137">
    <property type="entry name" value="ATP-synt_C"/>
    <property type="match status" value="1"/>
</dbReference>
<comment type="similarity">
    <text evidence="2 8">Belongs to the ATPase C chain family.</text>
</comment>
<keyword evidence="6 8" id="KW-0446">Lipid-binding</keyword>
<protein>
    <recommendedName>
        <fullName evidence="8">ATP synthase subunit c</fullName>
    </recommendedName>
    <alternativeName>
        <fullName evidence="8">ATP synthase F(0) sector subunit c</fullName>
    </alternativeName>
    <alternativeName>
        <fullName evidence="8">F-type ATPase subunit c</fullName>
        <shortName evidence="8">F-ATPase subunit c</shortName>
    </alternativeName>
    <alternativeName>
        <fullName evidence="8">Lipid-binding protein</fullName>
    </alternativeName>
</protein>
<comment type="caution">
    <text evidence="10">The sequence shown here is derived from an EMBL/GenBank/DDBJ whole genome shotgun (WGS) entry which is preliminary data.</text>
</comment>
<evidence type="ECO:0000259" key="9">
    <source>
        <dbReference type="Pfam" id="PF00137"/>
    </source>
</evidence>
<keyword evidence="8" id="KW-0813">Transport</keyword>
<evidence type="ECO:0000256" key="8">
    <source>
        <dbReference type="HAMAP-Rule" id="MF_01396"/>
    </source>
</evidence>
<evidence type="ECO:0000313" key="10">
    <source>
        <dbReference type="EMBL" id="RKT72743.1"/>
    </source>
</evidence>
<evidence type="ECO:0000256" key="4">
    <source>
        <dbReference type="ARBA" id="ARBA00022692"/>
    </source>
</evidence>
<dbReference type="InterPro" id="IPR038662">
    <property type="entry name" value="ATP_synth_F0_csu_sf"/>
</dbReference>
<keyword evidence="8" id="KW-0375">Hydrogen ion transport</keyword>
<dbReference type="InterPro" id="IPR000454">
    <property type="entry name" value="ATP_synth_F0_csu"/>
</dbReference>
<evidence type="ECO:0000256" key="5">
    <source>
        <dbReference type="ARBA" id="ARBA00022989"/>
    </source>
</evidence>
<dbReference type="InterPro" id="IPR002379">
    <property type="entry name" value="ATPase_proteolipid_c-like_dom"/>
</dbReference>
<dbReference type="PANTHER" id="PTHR10031:SF0">
    <property type="entry name" value="ATPASE PROTEIN 9"/>
    <property type="match status" value="1"/>
</dbReference>
<dbReference type="AlphaFoldDB" id="A0A495XK12"/>
<dbReference type="InterPro" id="IPR035921">
    <property type="entry name" value="F/V-ATP_Csub_sf"/>
</dbReference>
<feature type="transmembrane region" description="Helical" evidence="8">
    <location>
        <begin position="20"/>
        <end position="44"/>
    </location>
</feature>
<keyword evidence="3 8" id="KW-0138">CF(0)</keyword>
<keyword evidence="4 8" id="KW-0812">Transmembrane</keyword>
<dbReference type="CDD" id="cd18121">
    <property type="entry name" value="ATP-synt_Fo_c"/>
    <property type="match status" value="1"/>
</dbReference>
<evidence type="ECO:0000256" key="6">
    <source>
        <dbReference type="ARBA" id="ARBA00023121"/>
    </source>
</evidence>
<dbReference type="GO" id="GO:0046933">
    <property type="term" value="F:proton-transporting ATP synthase activity, rotational mechanism"/>
    <property type="evidence" value="ECO:0007669"/>
    <property type="project" value="UniProtKB-UniRule"/>
</dbReference>
<evidence type="ECO:0000256" key="3">
    <source>
        <dbReference type="ARBA" id="ARBA00022547"/>
    </source>
</evidence>
<name>A0A495XK12_9PSEU</name>
<proteinExistence type="inferred from homology"/>
<dbReference type="EMBL" id="RBXR01000001">
    <property type="protein sequence ID" value="RKT72743.1"/>
    <property type="molecule type" value="Genomic_DNA"/>
</dbReference>
<dbReference type="GO" id="GO:0033177">
    <property type="term" value="C:proton-transporting two-sector ATPase complex, proton-transporting domain"/>
    <property type="evidence" value="ECO:0007669"/>
    <property type="project" value="InterPro"/>
</dbReference>
<keyword evidence="7 8" id="KW-0472">Membrane</keyword>
<feature type="site" description="Reversibly protonated during proton transport" evidence="8">
    <location>
        <position position="69"/>
    </location>
</feature>
<sequence>MSASIVLAQEAASGVTNAGLAAIGYGLAAIGPGIGVGLIFSSVISGTARQPEARGVLLSLAWTTFAIVEVLALLGFVVYFLASAA</sequence>
<comment type="function">
    <text evidence="8">Key component of the F(0) channel; it plays a direct role in translocation across the membrane. A homomeric c-ring of between 10-14 subunits forms the central stalk rotor element with the F(1) delta and epsilon subunits.</text>
</comment>
<dbReference type="HAMAP" id="MF_01396">
    <property type="entry name" value="ATP_synth_c_bact"/>
    <property type="match status" value="1"/>
</dbReference>
<feature type="transmembrane region" description="Helical" evidence="8">
    <location>
        <begin position="56"/>
        <end position="82"/>
    </location>
</feature>
<accession>A0A495XK12</accession>
<evidence type="ECO:0000256" key="1">
    <source>
        <dbReference type="ARBA" id="ARBA00004141"/>
    </source>
</evidence>
<keyword evidence="8" id="KW-0066">ATP synthesis</keyword>
<keyword evidence="11" id="KW-1185">Reference proteome</keyword>